<gene>
    <name evidence="6" type="ORF">PF001_g15463</name>
    <name evidence="5" type="ORF">PF006_g9569</name>
    <name evidence="4" type="ORF">PF007_g5280</name>
    <name evidence="7" type="ORF">PF008_g8945</name>
    <name evidence="2" type="ORF">PF009_g4544</name>
    <name evidence="3" type="ORF">PF010_g8546</name>
</gene>
<evidence type="ECO:0000313" key="12">
    <source>
        <dbReference type="Proteomes" id="UP000486351"/>
    </source>
</evidence>
<evidence type="ECO:0000313" key="2">
    <source>
        <dbReference type="EMBL" id="KAE8945824.1"/>
    </source>
</evidence>
<organism evidence="2 8">
    <name type="scientific">Phytophthora fragariae</name>
    <dbReference type="NCBI Taxonomy" id="53985"/>
    <lineage>
        <taxon>Eukaryota</taxon>
        <taxon>Sar</taxon>
        <taxon>Stramenopiles</taxon>
        <taxon>Oomycota</taxon>
        <taxon>Peronosporomycetes</taxon>
        <taxon>Peronosporales</taxon>
        <taxon>Peronosporaceae</taxon>
        <taxon>Phytophthora</taxon>
    </lineage>
</organism>
<evidence type="ECO:0000313" key="13">
    <source>
        <dbReference type="Proteomes" id="UP000488956"/>
    </source>
</evidence>
<dbReference type="Proteomes" id="UP000441208">
    <property type="component" value="Unassembled WGS sequence"/>
</dbReference>
<evidence type="ECO:0000256" key="1">
    <source>
        <dbReference type="SAM" id="SignalP"/>
    </source>
</evidence>
<dbReference type="AlphaFoldDB" id="A0A6A3FIB5"/>
<evidence type="ECO:0000313" key="9">
    <source>
        <dbReference type="Proteomes" id="UP000437068"/>
    </source>
</evidence>
<comment type="caution">
    <text evidence="2">The sequence shown here is derived from an EMBL/GenBank/DDBJ whole genome shotgun (WGS) entry which is preliminary data.</text>
</comment>
<protein>
    <recommendedName>
        <fullName evidence="14">RxLR effector protein</fullName>
    </recommendedName>
</protein>
<evidence type="ECO:0000313" key="4">
    <source>
        <dbReference type="EMBL" id="KAE9128403.1"/>
    </source>
</evidence>
<sequence>MCLFRWLLLCSIPFHCSGVSYFSVQSSAAMDRKPVAAAKSCSTSPTRVPLAPLTLSAARSSSRSA</sequence>
<proteinExistence type="predicted"/>
<name>A0A6A3FIB5_9STRA</name>
<evidence type="ECO:0000313" key="5">
    <source>
        <dbReference type="EMBL" id="KAE9145598.1"/>
    </source>
</evidence>
<dbReference type="Proteomes" id="UP000440732">
    <property type="component" value="Unassembled WGS sequence"/>
</dbReference>
<evidence type="ECO:0000313" key="7">
    <source>
        <dbReference type="EMBL" id="KAE9345046.1"/>
    </source>
</evidence>
<feature type="chain" id="PRO_5036163813" description="RxLR effector protein" evidence="1">
    <location>
        <begin position="19"/>
        <end position="65"/>
    </location>
</feature>
<accession>A0A6A3FIB5</accession>
<dbReference type="EMBL" id="QXFY01000413">
    <property type="protein sequence ID" value="KAE9345046.1"/>
    <property type="molecule type" value="Genomic_DNA"/>
</dbReference>
<keyword evidence="1" id="KW-0732">Signal</keyword>
<evidence type="ECO:0000313" key="6">
    <source>
        <dbReference type="EMBL" id="KAE9299387.1"/>
    </source>
</evidence>
<dbReference type="Proteomes" id="UP000486351">
    <property type="component" value="Unassembled WGS sequence"/>
</dbReference>
<reference evidence="8 9" key="1">
    <citation type="submission" date="2018-08" db="EMBL/GenBank/DDBJ databases">
        <title>Genomic investigation of the strawberry pathogen Phytophthora fragariae indicates pathogenicity is determined by transcriptional variation in three key races.</title>
        <authorList>
            <person name="Adams T.M."/>
            <person name="Armitage A.D."/>
            <person name="Sobczyk M.K."/>
            <person name="Bates H.J."/>
            <person name="Dunwell J.M."/>
            <person name="Nellist C.F."/>
            <person name="Harrison R.J."/>
        </authorList>
    </citation>
    <scope>NUCLEOTIDE SEQUENCE [LARGE SCALE GENOMIC DNA]</scope>
    <source>
        <strain evidence="6 9">A4</strain>
        <strain evidence="5 10">NOV-5</strain>
        <strain evidence="4 11">NOV-71</strain>
        <strain evidence="7 12">NOV-77</strain>
        <strain evidence="2 8">NOV-9</strain>
        <strain evidence="3 13">ONT-3</strain>
    </source>
</reference>
<evidence type="ECO:0000313" key="3">
    <source>
        <dbReference type="EMBL" id="KAE9117614.1"/>
    </source>
</evidence>
<dbReference type="EMBL" id="QXGF01000143">
    <property type="protein sequence ID" value="KAE8945824.1"/>
    <property type="molecule type" value="Genomic_DNA"/>
</dbReference>
<dbReference type="EMBL" id="QXFX01000389">
    <property type="protein sequence ID" value="KAE9117614.1"/>
    <property type="molecule type" value="Genomic_DNA"/>
</dbReference>
<evidence type="ECO:0008006" key="14">
    <source>
        <dbReference type="Google" id="ProtNLM"/>
    </source>
</evidence>
<evidence type="ECO:0000313" key="8">
    <source>
        <dbReference type="Proteomes" id="UP000429523"/>
    </source>
</evidence>
<evidence type="ECO:0000313" key="10">
    <source>
        <dbReference type="Proteomes" id="UP000440732"/>
    </source>
</evidence>
<dbReference type="EMBL" id="QXGE01001008">
    <property type="protein sequence ID" value="KAE9299387.1"/>
    <property type="molecule type" value="Genomic_DNA"/>
</dbReference>
<dbReference type="Proteomes" id="UP000488956">
    <property type="component" value="Unassembled WGS sequence"/>
</dbReference>
<dbReference type="Proteomes" id="UP000429523">
    <property type="component" value="Unassembled WGS sequence"/>
</dbReference>
<dbReference type="Proteomes" id="UP000437068">
    <property type="component" value="Unassembled WGS sequence"/>
</dbReference>
<dbReference type="EMBL" id="QXFZ01000182">
    <property type="protein sequence ID" value="KAE9128403.1"/>
    <property type="molecule type" value="Genomic_DNA"/>
</dbReference>
<evidence type="ECO:0000313" key="11">
    <source>
        <dbReference type="Proteomes" id="UP000441208"/>
    </source>
</evidence>
<dbReference type="EMBL" id="QXGA01000460">
    <property type="protein sequence ID" value="KAE9145598.1"/>
    <property type="molecule type" value="Genomic_DNA"/>
</dbReference>
<feature type="signal peptide" evidence="1">
    <location>
        <begin position="1"/>
        <end position="18"/>
    </location>
</feature>